<dbReference type="EMBL" id="QZAJ01000107">
    <property type="protein sequence ID" value="THW17462.1"/>
    <property type="molecule type" value="Genomic_DNA"/>
</dbReference>
<evidence type="ECO:0000259" key="6">
    <source>
        <dbReference type="PROSITE" id="PS51471"/>
    </source>
</evidence>
<dbReference type="PROSITE" id="PS51999">
    <property type="entry name" value="ZF_GRF"/>
    <property type="match status" value="1"/>
</dbReference>
<proteinExistence type="predicted"/>
<feature type="compositionally biased region" description="Basic residues" evidence="5">
    <location>
        <begin position="1"/>
        <end position="11"/>
    </location>
</feature>
<dbReference type="PROSITE" id="PS51471">
    <property type="entry name" value="FE2OG_OXY"/>
    <property type="match status" value="1"/>
</dbReference>
<dbReference type="AlphaFoldDB" id="A0A4S8VYJ7"/>
<evidence type="ECO:0000256" key="2">
    <source>
        <dbReference type="ARBA" id="ARBA00022771"/>
    </source>
</evidence>
<comment type="caution">
    <text evidence="8">The sequence shown here is derived from an EMBL/GenBank/DDBJ whole genome shotgun (WGS) entry which is preliminary data.</text>
</comment>
<evidence type="ECO:0000256" key="3">
    <source>
        <dbReference type="ARBA" id="ARBA00022833"/>
    </source>
</evidence>
<dbReference type="Pfam" id="PF13532">
    <property type="entry name" value="2OG-FeII_Oxy_2"/>
    <property type="match status" value="1"/>
</dbReference>
<dbReference type="InterPro" id="IPR010666">
    <property type="entry name" value="Znf_GRF"/>
</dbReference>
<dbReference type="InterPro" id="IPR005123">
    <property type="entry name" value="Oxoglu/Fe-dep_dioxygenase_dom"/>
</dbReference>
<keyword evidence="3" id="KW-0862">Zinc</keyword>
<sequence length="490" mass="55588">MDAFISKKRRRISDVSSPSARTGQQHDHEETTEMKLALLASLHPDITQDTLLEALLSEDGQVDKASDSLADRATSLGPPKRAKTVGHQSTLGNLIRAAGGGLLSSRPLTKKGKTLFLYSPKDIETHTPCSIIHNFLPTHEANALLEELLHESKTFEKETFQLFDRTVESPHTMSFYVDSFKEVEEQRTTYVYNGSQIKDIRQTPSKMLSASAKVRQTVNLEIQRRIAQVYPDGKKLRYQDPKEWKPNTAFVNCYDGPKESVGYHSDQLTYLGPRAVIGSLSLGVAREFRVRMIVPRDVNDESEDAGAADSQGQISIHLPHNSLLVMHAEMQETWKHSIAPTTAIDPHPIAGNKRINVTYRYYKPNFHPKFTPKCHCKIPTVLRCVQKKSENLGRYMWMCHASYTPGQKGCTFFKWAEFDDDGEPPWKDIVEQSTVDQDEIFGFRINNAGFFAKYGYPWLYRQEDETDDCLFGLIATNNLLDVKEDLRRSA</sequence>
<evidence type="ECO:0000256" key="4">
    <source>
        <dbReference type="PROSITE-ProRule" id="PRU01343"/>
    </source>
</evidence>
<keyword evidence="1" id="KW-0479">Metal-binding</keyword>
<name>A0A4S8VYJ7_AURPU</name>
<dbReference type="GO" id="GO:0051213">
    <property type="term" value="F:dioxygenase activity"/>
    <property type="evidence" value="ECO:0007669"/>
    <property type="project" value="InterPro"/>
</dbReference>
<dbReference type="SUPFAM" id="SSF51197">
    <property type="entry name" value="Clavaminate synthase-like"/>
    <property type="match status" value="1"/>
</dbReference>
<accession>A0A4S8VYJ7</accession>
<evidence type="ECO:0000313" key="9">
    <source>
        <dbReference type="Proteomes" id="UP000308014"/>
    </source>
</evidence>
<dbReference type="Gene3D" id="2.60.120.590">
    <property type="entry name" value="Alpha-ketoglutarate-dependent dioxygenase AlkB-like"/>
    <property type="match status" value="1"/>
</dbReference>
<dbReference type="Pfam" id="PF06839">
    <property type="entry name" value="Zn_ribbon_GRF"/>
    <property type="match status" value="1"/>
</dbReference>
<dbReference type="Proteomes" id="UP000308014">
    <property type="component" value="Unassembled WGS sequence"/>
</dbReference>
<protein>
    <submittedName>
        <fullName evidence="8">Uncharacterized protein</fullName>
    </submittedName>
</protein>
<feature type="region of interest" description="Disordered" evidence="5">
    <location>
        <begin position="66"/>
        <end position="86"/>
    </location>
</feature>
<gene>
    <name evidence="8" type="ORF">D6D24_03891</name>
</gene>
<dbReference type="InterPro" id="IPR027450">
    <property type="entry name" value="AlkB-like"/>
</dbReference>
<dbReference type="GO" id="GO:0008270">
    <property type="term" value="F:zinc ion binding"/>
    <property type="evidence" value="ECO:0007669"/>
    <property type="project" value="UniProtKB-KW"/>
</dbReference>
<evidence type="ECO:0000256" key="1">
    <source>
        <dbReference type="ARBA" id="ARBA00022723"/>
    </source>
</evidence>
<evidence type="ECO:0000313" key="8">
    <source>
        <dbReference type="EMBL" id="THW17462.1"/>
    </source>
</evidence>
<keyword evidence="2 4" id="KW-0863">Zinc-finger</keyword>
<dbReference type="FunFam" id="2.60.120.590:FF:000010">
    <property type="entry name" value="GRF zinc finger domain protein"/>
    <property type="match status" value="1"/>
</dbReference>
<feature type="domain" description="Fe2OG dioxygenase" evidence="6">
    <location>
        <begin position="245"/>
        <end position="363"/>
    </location>
</feature>
<feature type="domain" description="GRF-type" evidence="7">
    <location>
        <begin position="374"/>
        <end position="419"/>
    </location>
</feature>
<dbReference type="PANTHER" id="PTHR31212">
    <property type="entry name" value="ALPHA-KETOGLUTARATE-DEPENDENT DIOXYGENASE ALKB HOMOLOG 3"/>
    <property type="match status" value="1"/>
</dbReference>
<feature type="region of interest" description="Disordered" evidence="5">
    <location>
        <begin position="1"/>
        <end position="31"/>
    </location>
</feature>
<organism evidence="8 9">
    <name type="scientific">Aureobasidium pullulans</name>
    <name type="common">Black yeast</name>
    <name type="synonym">Pullularia pullulans</name>
    <dbReference type="NCBI Taxonomy" id="5580"/>
    <lineage>
        <taxon>Eukaryota</taxon>
        <taxon>Fungi</taxon>
        <taxon>Dikarya</taxon>
        <taxon>Ascomycota</taxon>
        <taxon>Pezizomycotina</taxon>
        <taxon>Dothideomycetes</taxon>
        <taxon>Dothideomycetidae</taxon>
        <taxon>Dothideales</taxon>
        <taxon>Saccotheciaceae</taxon>
        <taxon>Aureobasidium</taxon>
    </lineage>
</organism>
<dbReference type="InterPro" id="IPR037151">
    <property type="entry name" value="AlkB-like_sf"/>
</dbReference>
<dbReference type="InterPro" id="IPR032854">
    <property type="entry name" value="ALKBH3"/>
</dbReference>
<dbReference type="CDD" id="cd14279">
    <property type="entry name" value="CUE"/>
    <property type="match status" value="1"/>
</dbReference>
<feature type="compositionally biased region" description="Polar residues" evidence="5">
    <location>
        <begin position="14"/>
        <end position="23"/>
    </location>
</feature>
<dbReference type="GO" id="GO:0006307">
    <property type="term" value="P:DNA alkylation repair"/>
    <property type="evidence" value="ECO:0007669"/>
    <property type="project" value="InterPro"/>
</dbReference>
<reference evidence="8 9" key="1">
    <citation type="submission" date="2018-10" db="EMBL/GenBank/DDBJ databases">
        <title>Fifty Aureobasidium pullulans genomes reveal a recombining polyextremotolerant generalist.</title>
        <authorList>
            <person name="Gostincar C."/>
            <person name="Turk M."/>
            <person name="Zajc J."/>
            <person name="Gunde-Cimerman N."/>
        </authorList>
    </citation>
    <scope>NUCLEOTIDE SEQUENCE [LARGE SCALE GENOMIC DNA]</scope>
    <source>
        <strain evidence="8 9">EXF-11318</strain>
    </source>
</reference>
<evidence type="ECO:0000256" key="5">
    <source>
        <dbReference type="SAM" id="MobiDB-lite"/>
    </source>
</evidence>
<dbReference type="PANTHER" id="PTHR31212:SF4">
    <property type="entry name" value="ALPHA-KETOGLUTARATE-DEPENDENT DIOXYGENASE ALKB HOMOLOG 3"/>
    <property type="match status" value="1"/>
</dbReference>
<evidence type="ECO:0000259" key="7">
    <source>
        <dbReference type="PROSITE" id="PS51999"/>
    </source>
</evidence>